<dbReference type="InterPro" id="IPR025272">
    <property type="entry name" value="SocA_Panacea"/>
</dbReference>
<gene>
    <name evidence="2" type="ORF">FIV42_00610</name>
</gene>
<proteinExistence type="predicted"/>
<accession>A0A4Y6PNB0</accession>
<dbReference type="AlphaFoldDB" id="A0A4Y6PNB0"/>
<accession>A0A5B8Y3A6</accession>
<dbReference type="EMBL" id="CP041186">
    <property type="protein sequence ID" value="QDG49285.1"/>
    <property type="molecule type" value="Genomic_DNA"/>
</dbReference>
<dbReference type="RefSeq" id="WP_141195784.1">
    <property type="nucleotide sequence ID" value="NZ_CP041186.1"/>
</dbReference>
<reference evidence="2 3" key="1">
    <citation type="submission" date="2019-06" db="EMBL/GenBank/DDBJ databases">
        <title>Persicimonas caeni gen. nov., sp. nov., a predatory bacterium isolated from solar saltern.</title>
        <authorList>
            <person name="Wang S."/>
        </authorList>
    </citation>
    <scope>NUCLEOTIDE SEQUENCE [LARGE SCALE GENOMIC DNA]</scope>
    <source>
        <strain evidence="2 3">YN101</strain>
    </source>
</reference>
<evidence type="ECO:0000259" key="1">
    <source>
        <dbReference type="Pfam" id="PF13274"/>
    </source>
</evidence>
<name>A0A4Y6PNB0_PERCE</name>
<sequence length="142" mass="16287">MASVHDVAACILEEAGELTTMKLQKLVYYCQAWSLVWDGKPIFDADIEAWINGPVVRELYNWHAGQFTVDSWQEGDCTNLTDEERKTVTAVIKFYGDKSGQWLSQLTHQELPWKEARKGLDPTERGKKPISLETMQQYYASL</sequence>
<dbReference type="Pfam" id="PF13274">
    <property type="entry name" value="SocA_Panacea"/>
    <property type="match status" value="1"/>
</dbReference>
<keyword evidence="3" id="KW-1185">Reference proteome</keyword>
<protein>
    <submittedName>
        <fullName evidence="2">DUF4065 domain-containing protein</fullName>
    </submittedName>
</protein>
<evidence type="ECO:0000313" key="2">
    <source>
        <dbReference type="EMBL" id="QDG49285.1"/>
    </source>
</evidence>
<organism evidence="2 3">
    <name type="scientific">Persicimonas caeni</name>
    <dbReference type="NCBI Taxonomy" id="2292766"/>
    <lineage>
        <taxon>Bacteria</taxon>
        <taxon>Deltaproteobacteria</taxon>
        <taxon>Bradymonadales</taxon>
        <taxon>Bradymonadaceae</taxon>
        <taxon>Persicimonas</taxon>
    </lineage>
</organism>
<dbReference type="Proteomes" id="UP000315995">
    <property type="component" value="Chromosome"/>
</dbReference>
<feature type="domain" description="Antitoxin SocA-like Panacea" evidence="1">
    <location>
        <begin position="23"/>
        <end position="114"/>
    </location>
</feature>
<evidence type="ECO:0000313" key="3">
    <source>
        <dbReference type="Proteomes" id="UP000315995"/>
    </source>
</evidence>
<dbReference type="OrthoDB" id="9799173at2"/>